<comment type="cofactor">
    <cofactor evidence="1">
        <name>Mg(2+)</name>
        <dbReference type="ChEBI" id="CHEBI:18420"/>
    </cofactor>
</comment>
<keyword evidence="7" id="KW-0444">Lipid biosynthesis</keyword>
<evidence type="ECO:0000259" key="9">
    <source>
        <dbReference type="PROSITE" id="PS50146"/>
    </source>
</evidence>
<dbReference type="Gene3D" id="3.40.50.10330">
    <property type="entry name" value="Probable inorganic polyphosphate/atp-NAD kinase, domain 1"/>
    <property type="match status" value="1"/>
</dbReference>
<dbReference type="Pfam" id="PF19279">
    <property type="entry name" value="YegS_C"/>
    <property type="match status" value="1"/>
</dbReference>
<evidence type="ECO:0000256" key="5">
    <source>
        <dbReference type="ARBA" id="ARBA00022777"/>
    </source>
</evidence>
<dbReference type="GO" id="GO:0008654">
    <property type="term" value="P:phospholipid biosynthetic process"/>
    <property type="evidence" value="ECO:0007669"/>
    <property type="project" value="UniProtKB-KW"/>
</dbReference>
<dbReference type="Pfam" id="PF00781">
    <property type="entry name" value="DAGK_cat"/>
    <property type="match status" value="1"/>
</dbReference>
<dbReference type="EMBL" id="CP159290">
    <property type="protein sequence ID" value="XCH31783.1"/>
    <property type="molecule type" value="Genomic_DNA"/>
</dbReference>
<keyword evidence="6" id="KW-0067">ATP-binding</keyword>
<dbReference type="PANTHER" id="PTHR12358:SF54">
    <property type="entry name" value="SPHINGOSINE KINASE RELATED PROTEIN"/>
    <property type="match status" value="1"/>
</dbReference>
<dbReference type="InterPro" id="IPR001206">
    <property type="entry name" value="Diacylglycerol_kinase_cat_dom"/>
</dbReference>
<keyword evidence="3" id="KW-0808">Transferase</keyword>
<organism evidence="10">
    <name type="scientific">Cellulosimicrobium sp. ES-005</name>
    <dbReference type="NCBI Taxonomy" id="3163031"/>
    <lineage>
        <taxon>Bacteria</taxon>
        <taxon>Bacillati</taxon>
        <taxon>Actinomycetota</taxon>
        <taxon>Actinomycetes</taxon>
        <taxon>Micrococcales</taxon>
        <taxon>Promicromonosporaceae</taxon>
        <taxon>Cellulosimicrobium</taxon>
    </lineage>
</organism>
<accession>A0AAU8G6R1</accession>
<dbReference type="Gene3D" id="2.60.200.40">
    <property type="match status" value="1"/>
</dbReference>
<evidence type="ECO:0000256" key="2">
    <source>
        <dbReference type="ARBA" id="ARBA00005983"/>
    </source>
</evidence>
<dbReference type="GO" id="GO:0005524">
    <property type="term" value="F:ATP binding"/>
    <property type="evidence" value="ECO:0007669"/>
    <property type="project" value="UniProtKB-KW"/>
</dbReference>
<proteinExistence type="inferred from homology"/>
<sequence>MSTVALVVNPTAGRGRGRAAGDRTADALRAAGHAVVDLSAPSLPLAQESADAAVRGPGGDGAGARPGVDALVVVGGDGMVHLGVNATAGTGVPLGIVAVGTGNDFAHGLGLPTTRTDRCVDALLAALGTATSTVSSASAPPSVRAVDAARVTGEHLAAPRWYAGVLSAGIDAAVNAHANAATWPRGRSRYARSALTEITRYRPYGYRVTLHGVPAGDQLPDLLAGAPLLLDGAAVGTSPDGGGTQGGRTVVWESPGALVSVANGPRIGGGIRIAPGAALDDGLLDVVVAGPFGRWGATRIFPGMYAGRHLANPGVGTLRATSVTVAATEAGATPPHAFADGEHLGPLPLRVDVVPGALHVLDAPARPAAQR</sequence>
<dbReference type="SMART" id="SM00046">
    <property type="entry name" value="DAGKc"/>
    <property type="match status" value="1"/>
</dbReference>
<dbReference type="AlphaFoldDB" id="A0AAU8G6R1"/>
<evidence type="ECO:0000256" key="1">
    <source>
        <dbReference type="ARBA" id="ARBA00001946"/>
    </source>
</evidence>
<keyword evidence="7" id="KW-0443">Lipid metabolism</keyword>
<evidence type="ECO:0000256" key="8">
    <source>
        <dbReference type="ARBA" id="ARBA00023264"/>
    </source>
</evidence>
<evidence type="ECO:0000256" key="6">
    <source>
        <dbReference type="ARBA" id="ARBA00022840"/>
    </source>
</evidence>
<dbReference type="GO" id="GO:0016301">
    <property type="term" value="F:kinase activity"/>
    <property type="evidence" value="ECO:0007669"/>
    <property type="project" value="UniProtKB-KW"/>
</dbReference>
<dbReference type="InterPro" id="IPR017438">
    <property type="entry name" value="ATP-NAD_kinase_N"/>
</dbReference>
<dbReference type="SUPFAM" id="SSF111331">
    <property type="entry name" value="NAD kinase/diacylglycerol kinase-like"/>
    <property type="match status" value="1"/>
</dbReference>
<gene>
    <name evidence="10" type="ORF">ABRQ22_08920</name>
</gene>
<dbReference type="PROSITE" id="PS50146">
    <property type="entry name" value="DAGK"/>
    <property type="match status" value="1"/>
</dbReference>
<name>A0AAU8G6R1_9MICO</name>
<feature type="domain" description="DAGKc" evidence="9">
    <location>
        <begin position="1"/>
        <end position="155"/>
    </location>
</feature>
<evidence type="ECO:0000256" key="7">
    <source>
        <dbReference type="ARBA" id="ARBA00023209"/>
    </source>
</evidence>
<evidence type="ECO:0000256" key="3">
    <source>
        <dbReference type="ARBA" id="ARBA00022679"/>
    </source>
</evidence>
<keyword evidence="5 10" id="KW-0418">Kinase</keyword>
<keyword evidence="8" id="KW-1208">Phospholipid metabolism</keyword>
<comment type="similarity">
    <text evidence="2">Belongs to the diacylglycerol/lipid kinase family.</text>
</comment>
<keyword evidence="7" id="KW-0594">Phospholipid biosynthesis</keyword>
<dbReference type="RefSeq" id="WP_353709275.1">
    <property type="nucleotide sequence ID" value="NZ_CP159290.1"/>
</dbReference>
<dbReference type="InterPro" id="IPR050187">
    <property type="entry name" value="Lipid_Phosphate_FormReg"/>
</dbReference>
<dbReference type="PANTHER" id="PTHR12358">
    <property type="entry name" value="SPHINGOSINE KINASE"/>
    <property type="match status" value="1"/>
</dbReference>
<evidence type="ECO:0000256" key="4">
    <source>
        <dbReference type="ARBA" id="ARBA00022741"/>
    </source>
</evidence>
<keyword evidence="4" id="KW-0547">Nucleotide-binding</keyword>
<dbReference type="InterPro" id="IPR045540">
    <property type="entry name" value="YegS/DAGK_C"/>
</dbReference>
<evidence type="ECO:0000313" key="10">
    <source>
        <dbReference type="EMBL" id="XCH31783.1"/>
    </source>
</evidence>
<protein>
    <submittedName>
        <fullName evidence="10">Diacylglycerol kinase family protein</fullName>
    </submittedName>
</protein>
<reference evidence="10" key="1">
    <citation type="submission" date="2024-06" db="EMBL/GenBank/DDBJ databases">
        <title>Complete genome sequence of the cellulolytic actinobacterium, Cellulosimicrobium ES-005.</title>
        <authorList>
            <person name="Matthews C.T."/>
            <person name="Underwood K.D."/>
            <person name="Ghanchi K.M."/>
            <person name="Fields S.D."/>
            <person name="Gardner S.G."/>
        </authorList>
    </citation>
    <scope>NUCLEOTIDE SEQUENCE</scope>
    <source>
        <strain evidence="10">ES-005</strain>
    </source>
</reference>
<dbReference type="InterPro" id="IPR016064">
    <property type="entry name" value="NAD/diacylglycerol_kinase_sf"/>
</dbReference>